<gene>
    <name evidence="3" type="ORF">H7344_13840</name>
</gene>
<evidence type="ECO:0000256" key="2">
    <source>
        <dbReference type="ARBA" id="ARBA00023136"/>
    </source>
</evidence>
<sequence>MLLAVLAGVLALGLVTSLVLGVVRWSGVLGDADEVQADREAVMAQARQFMLRLNTYGPDQLEGEQMPEYRELVGEVMTPKFRTSFEQGVVAAEQTVVEARVGRTAEVFAAGVSDLAGDKATALVAGSFTSSYPRRGAKPDGPRVEDEPVSFRVRVELVRSEGEWLVDDFDPVVAEEEATTP</sequence>
<dbReference type="EMBL" id="JACMYC010000007">
    <property type="protein sequence ID" value="MBC2961380.1"/>
    <property type="molecule type" value="Genomic_DNA"/>
</dbReference>
<dbReference type="PANTHER" id="PTHR37042">
    <property type="entry name" value="OUTER MEMBRANE PROTEIN RV1973"/>
    <property type="match status" value="1"/>
</dbReference>
<organism evidence="3 4">
    <name type="scientific">Nocardioides deserti</name>
    <dbReference type="NCBI Taxonomy" id="1588644"/>
    <lineage>
        <taxon>Bacteria</taxon>
        <taxon>Bacillati</taxon>
        <taxon>Actinomycetota</taxon>
        <taxon>Actinomycetes</taxon>
        <taxon>Propionibacteriales</taxon>
        <taxon>Nocardioidaceae</taxon>
        <taxon>Nocardioides</taxon>
    </lineage>
</organism>
<comment type="caution">
    <text evidence="3">The sequence shown here is derived from an EMBL/GenBank/DDBJ whole genome shotgun (WGS) entry which is preliminary data.</text>
</comment>
<keyword evidence="2" id="KW-0472">Membrane</keyword>
<evidence type="ECO:0008006" key="5">
    <source>
        <dbReference type="Google" id="ProtNLM"/>
    </source>
</evidence>
<evidence type="ECO:0000313" key="4">
    <source>
        <dbReference type="Proteomes" id="UP000604001"/>
    </source>
</evidence>
<reference evidence="3 4" key="1">
    <citation type="submission" date="2020-08" db="EMBL/GenBank/DDBJ databases">
        <title>novel species in genus Nocardioides.</title>
        <authorList>
            <person name="Zhang G."/>
        </authorList>
    </citation>
    <scope>NUCLEOTIDE SEQUENCE [LARGE SCALE GENOMIC DNA]</scope>
    <source>
        <strain evidence="3 4">SC8A-24</strain>
    </source>
</reference>
<name>A0ABR6UAB1_9ACTN</name>
<protein>
    <recommendedName>
        <fullName evidence="5">Mce-associated membrane protein</fullName>
    </recommendedName>
</protein>
<evidence type="ECO:0000313" key="3">
    <source>
        <dbReference type="EMBL" id="MBC2961380.1"/>
    </source>
</evidence>
<comment type="subcellular location">
    <subcellularLocation>
        <location evidence="1">Membrane</location>
    </subcellularLocation>
</comment>
<accession>A0ABR6UAB1</accession>
<dbReference type="PANTHER" id="PTHR37042:SF4">
    <property type="entry name" value="OUTER MEMBRANE PROTEIN RV1973"/>
    <property type="match status" value="1"/>
</dbReference>
<keyword evidence="4" id="KW-1185">Reference proteome</keyword>
<proteinExistence type="predicted"/>
<dbReference type="RefSeq" id="WP_186346585.1">
    <property type="nucleotide sequence ID" value="NZ_BMMR01000001.1"/>
</dbReference>
<dbReference type="Proteomes" id="UP000604001">
    <property type="component" value="Unassembled WGS sequence"/>
</dbReference>
<evidence type="ECO:0000256" key="1">
    <source>
        <dbReference type="ARBA" id="ARBA00004370"/>
    </source>
</evidence>